<keyword evidence="1" id="KW-0472">Membrane</keyword>
<evidence type="ECO:0000256" key="1">
    <source>
        <dbReference type="SAM" id="Phobius"/>
    </source>
</evidence>
<name>A0A9P7BQV9_RHIOR</name>
<gene>
    <name evidence="2" type="ORF">G6F64_007830</name>
</gene>
<organism evidence="2 3">
    <name type="scientific">Rhizopus oryzae</name>
    <name type="common">Mucormycosis agent</name>
    <name type="synonym">Rhizopus arrhizus var. delemar</name>
    <dbReference type="NCBI Taxonomy" id="64495"/>
    <lineage>
        <taxon>Eukaryota</taxon>
        <taxon>Fungi</taxon>
        <taxon>Fungi incertae sedis</taxon>
        <taxon>Mucoromycota</taxon>
        <taxon>Mucoromycotina</taxon>
        <taxon>Mucoromycetes</taxon>
        <taxon>Mucorales</taxon>
        <taxon>Mucorineae</taxon>
        <taxon>Rhizopodaceae</taxon>
        <taxon>Rhizopus</taxon>
    </lineage>
</organism>
<dbReference type="EMBL" id="JAANQT010001199">
    <property type="protein sequence ID" value="KAG1306132.1"/>
    <property type="molecule type" value="Genomic_DNA"/>
</dbReference>
<keyword evidence="1" id="KW-0812">Transmembrane</keyword>
<protein>
    <submittedName>
        <fullName evidence="2">Uncharacterized protein</fullName>
    </submittedName>
</protein>
<comment type="caution">
    <text evidence="2">The sequence shown here is derived from an EMBL/GenBank/DDBJ whole genome shotgun (WGS) entry which is preliminary data.</text>
</comment>
<proteinExistence type="predicted"/>
<evidence type="ECO:0000313" key="3">
    <source>
        <dbReference type="Proteomes" id="UP000716291"/>
    </source>
</evidence>
<dbReference type="AlphaFoldDB" id="A0A9P7BQV9"/>
<evidence type="ECO:0000313" key="2">
    <source>
        <dbReference type="EMBL" id="KAG1306132.1"/>
    </source>
</evidence>
<keyword evidence="3" id="KW-1185">Reference proteome</keyword>
<keyword evidence="1" id="KW-1133">Transmembrane helix</keyword>
<reference evidence="2" key="1">
    <citation type="journal article" date="2020" name="Microb. Genom.">
        <title>Genetic diversity of clinical and environmental Mucorales isolates obtained from an investigation of mucormycosis cases among solid organ transplant recipients.</title>
        <authorList>
            <person name="Nguyen M.H."/>
            <person name="Kaul D."/>
            <person name="Muto C."/>
            <person name="Cheng S.J."/>
            <person name="Richter R.A."/>
            <person name="Bruno V.M."/>
            <person name="Liu G."/>
            <person name="Beyhan S."/>
            <person name="Sundermann A.J."/>
            <person name="Mounaud S."/>
            <person name="Pasculle A.W."/>
            <person name="Nierman W.C."/>
            <person name="Driscoll E."/>
            <person name="Cumbie R."/>
            <person name="Clancy C.J."/>
            <person name="Dupont C.L."/>
        </authorList>
    </citation>
    <scope>NUCLEOTIDE SEQUENCE</scope>
    <source>
        <strain evidence="2">GL11</strain>
    </source>
</reference>
<feature type="transmembrane region" description="Helical" evidence="1">
    <location>
        <begin position="57"/>
        <end position="80"/>
    </location>
</feature>
<dbReference type="Proteomes" id="UP000716291">
    <property type="component" value="Unassembled WGS sequence"/>
</dbReference>
<sequence length="101" mass="11792">MVAAAYEDSKRMWSVEDVIRRGFHNVFAKIIVSSLFKEMIFSHSIKLSSFGQLFIGYLSWLLMLVFLKFHLLICLVNMVVVTEVCLDYKLTYMGDFLLEKL</sequence>
<accession>A0A9P7BQV9</accession>